<dbReference type="InterPro" id="IPR002372">
    <property type="entry name" value="PQQ_rpt_dom"/>
</dbReference>
<dbReference type="InterPro" id="IPR011047">
    <property type="entry name" value="Quinoprotein_ADH-like_sf"/>
</dbReference>
<evidence type="ECO:0000256" key="1">
    <source>
        <dbReference type="ARBA" id="ARBA00022729"/>
    </source>
</evidence>
<dbReference type="Proteomes" id="UP000032266">
    <property type="component" value="Chromosome"/>
</dbReference>
<name>A0A0C5VMB7_9GAMM</name>
<evidence type="ECO:0000256" key="4">
    <source>
        <dbReference type="HAMAP-Rule" id="MF_00923"/>
    </source>
</evidence>
<dbReference type="STRING" id="1445510.YC6258_02455"/>
<dbReference type="GO" id="GO:0051205">
    <property type="term" value="P:protein insertion into membrane"/>
    <property type="evidence" value="ECO:0007669"/>
    <property type="project" value="UniProtKB-UniRule"/>
</dbReference>
<evidence type="ECO:0000256" key="2">
    <source>
        <dbReference type="ARBA" id="ARBA00023136"/>
    </source>
</evidence>
<dbReference type="RefSeq" id="WP_044617011.1">
    <property type="nucleotide sequence ID" value="NZ_CP007142.1"/>
</dbReference>
<dbReference type="PANTHER" id="PTHR34512">
    <property type="entry name" value="CELL SURFACE PROTEIN"/>
    <property type="match status" value="1"/>
</dbReference>
<proteinExistence type="inferred from homology"/>
<evidence type="ECO:0000313" key="7">
    <source>
        <dbReference type="Proteomes" id="UP000032266"/>
    </source>
</evidence>
<dbReference type="Gene3D" id="2.130.10.10">
    <property type="entry name" value="YVTN repeat-like/Quinoprotein amine dehydrogenase"/>
    <property type="match status" value="1"/>
</dbReference>
<dbReference type="InterPro" id="IPR015943">
    <property type="entry name" value="WD40/YVTN_repeat-like_dom_sf"/>
</dbReference>
<keyword evidence="4" id="KW-0449">Lipoprotein</keyword>
<comment type="subcellular location">
    <subcellularLocation>
        <location evidence="4">Cell outer membrane</location>
        <topology evidence="4">Lipid-anchor</topology>
    </subcellularLocation>
</comment>
<dbReference type="OrthoDB" id="5173551at2"/>
<comment type="similarity">
    <text evidence="4">Belongs to the BamB family.</text>
</comment>
<dbReference type="AlphaFoldDB" id="A0A0C5VMB7"/>
<gene>
    <name evidence="4" type="primary">bamB</name>
    <name evidence="6" type="ORF">YC6258_02455</name>
</gene>
<evidence type="ECO:0000256" key="3">
    <source>
        <dbReference type="ARBA" id="ARBA00023237"/>
    </source>
</evidence>
<keyword evidence="3 4" id="KW-0998">Cell outer membrane</keyword>
<dbReference type="PANTHER" id="PTHR34512:SF30">
    <property type="entry name" value="OUTER MEMBRANE PROTEIN ASSEMBLY FACTOR BAMB"/>
    <property type="match status" value="1"/>
</dbReference>
<keyword evidence="2 4" id="KW-0472">Membrane</keyword>
<evidence type="ECO:0000259" key="5">
    <source>
        <dbReference type="Pfam" id="PF13360"/>
    </source>
</evidence>
<accession>A0A0C5VMB7</accession>
<comment type="subunit">
    <text evidence="4">Part of the Bam complex.</text>
</comment>
<dbReference type="HOGENOM" id="CLU_027480_0_1_6"/>
<dbReference type="Pfam" id="PF13360">
    <property type="entry name" value="PQQ_2"/>
    <property type="match status" value="1"/>
</dbReference>
<dbReference type="InterPro" id="IPR018391">
    <property type="entry name" value="PQQ_b-propeller_rpt"/>
</dbReference>
<protein>
    <recommendedName>
        <fullName evidence="4">Outer membrane protein assembly factor BamB</fullName>
    </recommendedName>
</protein>
<dbReference type="SUPFAM" id="SSF50998">
    <property type="entry name" value="Quinoprotein alcohol dehydrogenase-like"/>
    <property type="match status" value="1"/>
</dbReference>
<dbReference type="SMART" id="SM00564">
    <property type="entry name" value="PQQ"/>
    <property type="match status" value="5"/>
</dbReference>
<keyword evidence="7" id="KW-1185">Reference proteome</keyword>
<sequence length="382" mass="41898">MSLFRIFFALILAIVITSCAGNSIKPTPLDESFQPKVDIHNVWFRYLSDEGTKSAYQQLEPVVIEGLVYGIASTGAFQVVDLKTGKVKLAGDVGEEISGGLGTDGDWLFFGTSNGDLVAVDRLFREQWKVHLSSRLLTQPVVSENRVFVSVQDGKLQALDRNTGSQLWQFDSASPRLTVIGNGRPEVHGDQLIVGFDSGKLVGFNPRTGEQLWEYVVAEASGRSDLDRISDVDGRLLFVDNAVVASAANGSTVVVDLATGRKLESFSEASDRGVVAANGLLYLVLKDDVIVAVNPKTHEEVWRQDAFKYRTLGNPVDWNGYLAVVDVKGYLHLLDFNDGSLVGRYHVDFFGVRSTPVVGGEYLLVQGNSDRLKVFLTQEIQH</sequence>
<reference evidence="6 7" key="1">
    <citation type="submission" date="2014-01" db="EMBL/GenBank/DDBJ databases">
        <title>Full genme sequencing of cellulolytic bacterium Gynuella sunshinyii YC6258T gen. nov., sp. nov.</title>
        <authorList>
            <person name="Khan H."/>
            <person name="Chung E.J."/>
            <person name="Chung Y.R."/>
        </authorList>
    </citation>
    <scope>NUCLEOTIDE SEQUENCE [LARGE SCALE GENOMIC DNA]</scope>
    <source>
        <strain evidence="6 7">YC6258</strain>
    </source>
</reference>
<keyword evidence="1 4" id="KW-0732">Signal</keyword>
<dbReference type="GO" id="GO:0009279">
    <property type="term" value="C:cell outer membrane"/>
    <property type="evidence" value="ECO:0007669"/>
    <property type="project" value="UniProtKB-SubCell"/>
</dbReference>
<dbReference type="NCBIfam" id="TIGR03300">
    <property type="entry name" value="assembly_YfgL"/>
    <property type="match status" value="1"/>
</dbReference>
<dbReference type="KEGG" id="gsn:YC6258_02455"/>
<evidence type="ECO:0000313" key="6">
    <source>
        <dbReference type="EMBL" id="AJQ94493.1"/>
    </source>
</evidence>
<keyword evidence="4" id="KW-0564">Palmitate</keyword>
<organism evidence="6 7">
    <name type="scientific">Gynuella sunshinyii YC6258</name>
    <dbReference type="NCBI Taxonomy" id="1445510"/>
    <lineage>
        <taxon>Bacteria</taxon>
        <taxon>Pseudomonadati</taxon>
        <taxon>Pseudomonadota</taxon>
        <taxon>Gammaproteobacteria</taxon>
        <taxon>Oceanospirillales</taxon>
        <taxon>Saccharospirillaceae</taxon>
        <taxon>Gynuella</taxon>
    </lineage>
</organism>
<dbReference type="HAMAP" id="MF_00923">
    <property type="entry name" value="OM_assembly_BamB"/>
    <property type="match status" value="1"/>
</dbReference>
<dbReference type="PROSITE" id="PS51257">
    <property type="entry name" value="PROKAR_LIPOPROTEIN"/>
    <property type="match status" value="1"/>
</dbReference>
<feature type="domain" description="Pyrrolo-quinoline quinone repeat" evidence="5">
    <location>
        <begin position="94"/>
        <end position="304"/>
    </location>
</feature>
<dbReference type="InterPro" id="IPR017687">
    <property type="entry name" value="BamB"/>
</dbReference>
<dbReference type="EMBL" id="CP007142">
    <property type="protein sequence ID" value="AJQ94493.1"/>
    <property type="molecule type" value="Genomic_DNA"/>
</dbReference>
<comment type="function">
    <text evidence="4">Part of the outer membrane protein assembly complex, which is involved in assembly and insertion of beta-barrel proteins into the outer membrane.</text>
</comment>
<dbReference type="GO" id="GO:0043165">
    <property type="term" value="P:Gram-negative-bacterium-type cell outer membrane assembly"/>
    <property type="evidence" value="ECO:0007669"/>
    <property type="project" value="UniProtKB-UniRule"/>
</dbReference>